<proteinExistence type="predicted"/>
<protein>
    <submittedName>
        <fullName evidence="1">Uncharacterized protein</fullName>
    </submittedName>
</protein>
<reference evidence="1 2" key="1">
    <citation type="submission" date="2019-06" db="EMBL/GenBank/DDBJ databases">
        <title>Pseudomonas bimorpha sp. nov. isolated from bovine raw milk and skim milk concentrate.</title>
        <authorList>
            <person name="Hofmann K."/>
            <person name="Huptas C."/>
            <person name="Doll E."/>
            <person name="Scherer S."/>
            <person name="Wenning M."/>
        </authorList>
    </citation>
    <scope>NUCLEOTIDE SEQUENCE [LARGE SCALE GENOMIC DNA]</scope>
    <source>
        <strain evidence="1 2">DSM 108990</strain>
    </source>
</reference>
<organism evidence="1 2">
    <name type="scientific">Pseudomonas saxonica</name>
    <dbReference type="NCBI Taxonomy" id="2600598"/>
    <lineage>
        <taxon>Bacteria</taxon>
        <taxon>Pseudomonadati</taxon>
        <taxon>Pseudomonadota</taxon>
        <taxon>Gammaproteobacteria</taxon>
        <taxon>Pseudomonadales</taxon>
        <taxon>Pseudomonadaceae</taxon>
        <taxon>Pseudomonas</taxon>
    </lineage>
</organism>
<accession>A0A5C5PRA1</accession>
<name>A0A5C5PRA1_9PSED</name>
<evidence type="ECO:0000313" key="2">
    <source>
        <dbReference type="Proteomes" id="UP000317901"/>
    </source>
</evidence>
<sequence length="160" mass="18048">MKPERASRVLLGVTRSKAKMYEYNVPSEHHIEINSDPSKLLILSIATLGEVCLAVNATDTPAERLAELKADLQFSAQFFDSYLQSKLDVEIDPYLILLASASYYLCDLPGSSNVLIRKLPSECPYLEASHLEDLLHWLLVGDFSTYFNGAREKYRSRLCT</sequence>
<dbReference type="RefSeq" id="WP_146427853.1">
    <property type="nucleotide sequence ID" value="NZ_VFIP01000115.1"/>
</dbReference>
<gene>
    <name evidence="1" type="ORF">FJD37_23960</name>
</gene>
<dbReference type="Proteomes" id="UP000317901">
    <property type="component" value="Unassembled WGS sequence"/>
</dbReference>
<dbReference type="EMBL" id="VFIP01000115">
    <property type="protein sequence ID" value="TWR76653.1"/>
    <property type="molecule type" value="Genomic_DNA"/>
</dbReference>
<evidence type="ECO:0000313" key="1">
    <source>
        <dbReference type="EMBL" id="TWR76653.1"/>
    </source>
</evidence>
<comment type="caution">
    <text evidence="1">The sequence shown here is derived from an EMBL/GenBank/DDBJ whole genome shotgun (WGS) entry which is preliminary data.</text>
</comment>
<dbReference type="AlphaFoldDB" id="A0A5C5PRA1"/>